<dbReference type="GO" id="GO:0016491">
    <property type="term" value="F:oxidoreductase activity"/>
    <property type="evidence" value="ECO:0007669"/>
    <property type="project" value="InterPro"/>
</dbReference>
<evidence type="ECO:0000313" key="2">
    <source>
        <dbReference type="Proteomes" id="UP001276659"/>
    </source>
</evidence>
<dbReference type="AlphaFoldDB" id="A0AAE0DQM8"/>
<keyword evidence="2" id="KW-1185">Reference proteome</keyword>
<gene>
    <name evidence="1" type="ORF">OEA41_007723</name>
</gene>
<proteinExistence type="predicted"/>
<organism evidence="1 2">
    <name type="scientific">Lepraria neglecta</name>
    <dbReference type="NCBI Taxonomy" id="209136"/>
    <lineage>
        <taxon>Eukaryota</taxon>
        <taxon>Fungi</taxon>
        <taxon>Dikarya</taxon>
        <taxon>Ascomycota</taxon>
        <taxon>Pezizomycotina</taxon>
        <taxon>Lecanoromycetes</taxon>
        <taxon>OSLEUM clade</taxon>
        <taxon>Lecanoromycetidae</taxon>
        <taxon>Lecanorales</taxon>
        <taxon>Lecanorineae</taxon>
        <taxon>Stereocaulaceae</taxon>
        <taxon>Lepraria</taxon>
    </lineage>
</organism>
<dbReference type="PANTHER" id="PTHR36124:SF1">
    <property type="entry name" value="ER-BOUND OXYGENASE MPAB_MPAB'_RUBBER OXYGENASE CATALYTIC DOMAIN-CONTAINING PROTEIN"/>
    <property type="match status" value="1"/>
</dbReference>
<dbReference type="Proteomes" id="UP001276659">
    <property type="component" value="Unassembled WGS sequence"/>
</dbReference>
<dbReference type="InterPro" id="IPR046366">
    <property type="entry name" value="MPAB"/>
</dbReference>
<accession>A0AAE0DQM8</accession>
<comment type="caution">
    <text evidence="1">The sequence shown here is derived from an EMBL/GenBank/DDBJ whole genome shotgun (WGS) entry which is preliminary data.</text>
</comment>
<evidence type="ECO:0000313" key="1">
    <source>
        <dbReference type="EMBL" id="KAK3176400.1"/>
    </source>
</evidence>
<protein>
    <recommendedName>
        <fullName evidence="3">ER-bound oxygenase mpaB/mpaB'/Rubber oxygenase catalytic domain-containing protein</fullName>
    </recommendedName>
</protein>
<reference evidence="1" key="1">
    <citation type="submission" date="2022-11" db="EMBL/GenBank/DDBJ databases">
        <title>Chromosomal genome sequence assembly and mating type (MAT) locus characterization of the leprose asexual lichenized fungus Lepraria neglecta (Nyl.) Erichsen.</title>
        <authorList>
            <person name="Allen J.L."/>
            <person name="Pfeffer B."/>
        </authorList>
    </citation>
    <scope>NUCLEOTIDE SEQUENCE</scope>
    <source>
        <strain evidence="1">Allen 5258</strain>
    </source>
</reference>
<sequence length="426" mass="49906">MDYLSPRNLTSALPTQSEVLGLSWHLILLPLLLYPTLCFLLRHHRLRQTLEEFPYTTPKSFASMTNEHALYIQQTLSELEFPTIFEKSLQFALFRTYGIPSISKLLVQTGELSEAANATKRYTDTSVLIAEFMSYDPSSERSVEAIGRMNYIHSQYQKAGKISNDDMLYTLSLFALEPARWINKYEWRQLEEFEKCAIGTFWKGLGDAMGIDYGKLRSAEWTDGWHWLEEAREWAEGYEREKMVPDLNNNKTADQTVAILLWSIPNMLKPFGSKVVSALMDDRLRTAMMYEKPPQFYFSLISLIFTIRKYTLRYLCLPRPYVFRYHFLTDQPSKENTYFMKRFETIPWYVKPTLRNRFGPSAWISWMRGLPLPGDEGEKYWPRGYKIEQIGPDVMRGKGGEYCRESKERLVRERGRGCPFGRAKVE</sequence>
<dbReference type="EMBL" id="JASNWA010000004">
    <property type="protein sequence ID" value="KAK3176400.1"/>
    <property type="molecule type" value="Genomic_DNA"/>
</dbReference>
<dbReference type="PANTHER" id="PTHR36124">
    <property type="match status" value="1"/>
</dbReference>
<evidence type="ECO:0008006" key="3">
    <source>
        <dbReference type="Google" id="ProtNLM"/>
    </source>
</evidence>
<name>A0AAE0DQM8_9LECA</name>